<dbReference type="Proteomes" id="UP001152747">
    <property type="component" value="Unassembled WGS sequence"/>
</dbReference>
<gene>
    <name evidence="2" type="ORF">CAMP_LOCUS3344</name>
</gene>
<protein>
    <recommendedName>
        <fullName evidence="4">C6 domain-containing protein</fullName>
    </recommendedName>
</protein>
<keyword evidence="1" id="KW-0732">Signal</keyword>
<name>A0A9P1MV14_9PELO</name>
<evidence type="ECO:0000313" key="2">
    <source>
        <dbReference type="EMBL" id="CAI5440707.1"/>
    </source>
</evidence>
<organism evidence="2 3">
    <name type="scientific">Caenorhabditis angaria</name>
    <dbReference type="NCBI Taxonomy" id="860376"/>
    <lineage>
        <taxon>Eukaryota</taxon>
        <taxon>Metazoa</taxon>
        <taxon>Ecdysozoa</taxon>
        <taxon>Nematoda</taxon>
        <taxon>Chromadorea</taxon>
        <taxon>Rhabditida</taxon>
        <taxon>Rhabditina</taxon>
        <taxon>Rhabditomorpha</taxon>
        <taxon>Rhabditoidea</taxon>
        <taxon>Rhabditidae</taxon>
        <taxon>Peloderinae</taxon>
        <taxon>Caenorhabditis</taxon>
    </lineage>
</organism>
<dbReference type="EMBL" id="CANHGI010000002">
    <property type="protein sequence ID" value="CAI5440707.1"/>
    <property type="molecule type" value="Genomic_DNA"/>
</dbReference>
<accession>A0A9P1MV14</accession>
<keyword evidence="3" id="KW-1185">Reference proteome</keyword>
<reference evidence="2" key="1">
    <citation type="submission" date="2022-11" db="EMBL/GenBank/DDBJ databases">
        <authorList>
            <person name="Kikuchi T."/>
        </authorList>
    </citation>
    <scope>NUCLEOTIDE SEQUENCE</scope>
    <source>
        <strain evidence="2">PS1010</strain>
    </source>
</reference>
<dbReference type="OrthoDB" id="5836468at2759"/>
<feature type="signal peptide" evidence="1">
    <location>
        <begin position="1"/>
        <end position="20"/>
    </location>
</feature>
<feature type="chain" id="PRO_5040388092" description="C6 domain-containing protein" evidence="1">
    <location>
        <begin position="21"/>
        <end position="177"/>
    </location>
</feature>
<proteinExistence type="predicted"/>
<evidence type="ECO:0008006" key="4">
    <source>
        <dbReference type="Google" id="ProtNLM"/>
    </source>
</evidence>
<evidence type="ECO:0000256" key="1">
    <source>
        <dbReference type="SAM" id="SignalP"/>
    </source>
</evidence>
<dbReference type="AlphaFoldDB" id="A0A9P1MV14"/>
<comment type="caution">
    <text evidence="2">The sequence shown here is derived from an EMBL/GenBank/DDBJ whole genome shotgun (WGS) entry which is preliminary data.</text>
</comment>
<evidence type="ECO:0000313" key="3">
    <source>
        <dbReference type="Proteomes" id="UP001152747"/>
    </source>
</evidence>
<sequence>MSFIFYLTILSLAVFENVESCVATAAPTTTHATATTTTTTVACCPVLTTSSLPRVAPSGTGHEQCSILKRMSTKCPTTGLVLCDAAQETNPTSILIQFFNSSGTVVRSVSTEGDHVTATVMCINGVWNVATTSGGTTYTPISSVSCSQSGSTGTDLGNVISDGYSKIDKYGGGGKGW</sequence>